<dbReference type="PANTHER" id="PTHR19139">
    <property type="entry name" value="AQUAPORIN TRANSPORTER"/>
    <property type="match status" value="1"/>
</dbReference>
<proteinExistence type="inferred from homology"/>
<dbReference type="SUPFAM" id="SSF81338">
    <property type="entry name" value="Aquaporin-like"/>
    <property type="match status" value="1"/>
</dbReference>
<accession>A0A7K4SBG5</accession>
<protein>
    <submittedName>
        <fullName evidence="7">AQP protein</fullName>
    </submittedName>
</protein>
<evidence type="ECO:0000256" key="6">
    <source>
        <dbReference type="RuleBase" id="RU000477"/>
    </source>
</evidence>
<evidence type="ECO:0000256" key="2">
    <source>
        <dbReference type="ARBA" id="ARBA00006175"/>
    </source>
</evidence>
<dbReference type="AlphaFoldDB" id="A0A7K4SBG5"/>
<evidence type="ECO:0000256" key="5">
    <source>
        <dbReference type="ARBA" id="ARBA00023136"/>
    </source>
</evidence>
<sequence>SGCFWRRVLVEAAATFILVGVLLGASASPTALAPALAGGLVAGALGCALGAPQANPALTLALMCTRKVGALRGAAAVLAQCAGATLAAAAARTALPHGTGLVTRVSGRVGTGTAGQALAWEIFSTFQLALAAFGTAEHAAPHAGLALGSAVAAGALAAGPFSGGCMNPARSLGPAIVTGIWDNHWVSQQHPQVPPHQDPNVG</sequence>
<comment type="caution">
    <text evidence="7">The sequence shown here is derived from an EMBL/GenBank/DDBJ whole genome shotgun (WGS) entry which is preliminary data.</text>
</comment>
<comment type="similarity">
    <text evidence="2 6">Belongs to the MIP/aquaporin (TC 1.A.8) family.</text>
</comment>
<keyword evidence="8" id="KW-1185">Reference proteome</keyword>
<dbReference type="Pfam" id="PF00230">
    <property type="entry name" value="MIP"/>
    <property type="match status" value="1"/>
</dbReference>
<comment type="subcellular location">
    <subcellularLocation>
        <location evidence="1">Membrane</location>
        <topology evidence="1">Multi-pass membrane protein</topology>
    </subcellularLocation>
</comment>
<dbReference type="PANTHER" id="PTHR19139:SF177">
    <property type="entry name" value="AQUAPORIN 14"/>
    <property type="match status" value="1"/>
</dbReference>
<dbReference type="GO" id="GO:0005886">
    <property type="term" value="C:plasma membrane"/>
    <property type="evidence" value="ECO:0007669"/>
    <property type="project" value="TreeGrafter"/>
</dbReference>
<evidence type="ECO:0000256" key="4">
    <source>
        <dbReference type="ARBA" id="ARBA00022989"/>
    </source>
</evidence>
<dbReference type="OrthoDB" id="3222at2759"/>
<name>A0A7K4SBG5_COLPI</name>
<keyword evidence="6" id="KW-0813">Transport</keyword>
<keyword evidence="4" id="KW-1133">Transmembrane helix</keyword>
<keyword evidence="3 6" id="KW-0812">Transmembrane</keyword>
<feature type="non-terminal residue" evidence="7">
    <location>
        <position position="202"/>
    </location>
</feature>
<dbReference type="Gene3D" id="1.20.1080.10">
    <property type="entry name" value="Glycerol uptake facilitator protein"/>
    <property type="match status" value="1"/>
</dbReference>
<dbReference type="GO" id="GO:0015250">
    <property type="term" value="F:water channel activity"/>
    <property type="evidence" value="ECO:0007669"/>
    <property type="project" value="TreeGrafter"/>
</dbReference>
<keyword evidence="5" id="KW-0472">Membrane</keyword>
<gene>
    <name evidence="7" type="ORF">COLPIC_R04683</name>
</gene>
<dbReference type="InterPro" id="IPR023271">
    <property type="entry name" value="Aquaporin-like"/>
</dbReference>
<dbReference type="PRINTS" id="PR00783">
    <property type="entry name" value="MINTRINSICP"/>
</dbReference>
<feature type="non-terminal residue" evidence="7">
    <location>
        <position position="1"/>
    </location>
</feature>
<evidence type="ECO:0000256" key="1">
    <source>
        <dbReference type="ARBA" id="ARBA00004141"/>
    </source>
</evidence>
<organism evidence="7 8">
    <name type="scientific">Columbina picui</name>
    <name type="common">Picui ground-dove</name>
    <dbReference type="NCBI Taxonomy" id="115618"/>
    <lineage>
        <taxon>Eukaryota</taxon>
        <taxon>Metazoa</taxon>
        <taxon>Chordata</taxon>
        <taxon>Craniata</taxon>
        <taxon>Vertebrata</taxon>
        <taxon>Euteleostomi</taxon>
        <taxon>Archelosauria</taxon>
        <taxon>Archosauria</taxon>
        <taxon>Dinosauria</taxon>
        <taxon>Saurischia</taxon>
        <taxon>Theropoda</taxon>
        <taxon>Coelurosauria</taxon>
        <taxon>Aves</taxon>
        <taxon>Neognathae</taxon>
        <taxon>Neoaves</taxon>
        <taxon>Columbimorphae</taxon>
        <taxon>Columbiformes</taxon>
        <taxon>Columbidae</taxon>
        <taxon>Columbina</taxon>
    </lineage>
</organism>
<dbReference type="InterPro" id="IPR000425">
    <property type="entry name" value="MIP"/>
</dbReference>
<dbReference type="InterPro" id="IPR034294">
    <property type="entry name" value="Aquaporin_transptr"/>
</dbReference>
<evidence type="ECO:0000313" key="8">
    <source>
        <dbReference type="Proteomes" id="UP000530263"/>
    </source>
</evidence>
<evidence type="ECO:0000313" key="7">
    <source>
        <dbReference type="EMBL" id="NWQ83134.1"/>
    </source>
</evidence>
<reference evidence="7 8" key="1">
    <citation type="submission" date="2019-09" db="EMBL/GenBank/DDBJ databases">
        <title>Bird 10,000 Genomes (B10K) Project - Family phase.</title>
        <authorList>
            <person name="Zhang G."/>
        </authorList>
    </citation>
    <scope>NUCLEOTIDE SEQUENCE [LARGE SCALE GENOMIC DNA]</scope>
    <source>
        <strain evidence="7">B10K-DU-021-26</strain>
        <tissue evidence="7">Mixed tissue sample</tissue>
    </source>
</reference>
<dbReference type="Proteomes" id="UP000530263">
    <property type="component" value="Unassembled WGS sequence"/>
</dbReference>
<evidence type="ECO:0000256" key="3">
    <source>
        <dbReference type="ARBA" id="ARBA00022692"/>
    </source>
</evidence>
<dbReference type="EMBL" id="VYZG01002945">
    <property type="protein sequence ID" value="NWQ83134.1"/>
    <property type="molecule type" value="Genomic_DNA"/>
</dbReference>